<name>A0ABW1QZV7_9ACTN</name>
<dbReference type="RefSeq" id="WP_128221445.1">
    <property type="nucleotide sequence ID" value="NZ_CP034929.1"/>
</dbReference>
<dbReference type="Gene3D" id="3.30.310.50">
    <property type="entry name" value="Alpha-D-phosphohexomutase, C-terminal domain"/>
    <property type="match status" value="1"/>
</dbReference>
<organism evidence="1 2">
    <name type="scientific">Nocardioides yefusunii</name>
    <dbReference type="NCBI Taxonomy" id="2500546"/>
    <lineage>
        <taxon>Bacteria</taxon>
        <taxon>Bacillati</taxon>
        <taxon>Actinomycetota</taxon>
        <taxon>Actinomycetes</taxon>
        <taxon>Propionibacteriales</taxon>
        <taxon>Nocardioidaceae</taxon>
        <taxon>Nocardioides</taxon>
    </lineage>
</organism>
<dbReference type="EMBL" id="JBHSQI010000005">
    <property type="protein sequence ID" value="MFC6154382.1"/>
    <property type="molecule type" value="Genomic_DNA"/>
</dbReference>
<proteinExistence type="predicted"/>
<sequence length="104" mass="11118">MSTPPAAEHTETLTVVGTVATDRGDRYVKQLGDHFGRKVEVVDSDAGRLVTFAAGTCLMSAAADRIVLTAVSSDDESLATVQDVVTRHLERFGARDELKVAWAS</sequence>
<gene>
    <name evidence="1" type="ORF">ACFPWU_12000</name>
</gene>
<dbReference type="Pfam" id="PF09981">
    <property type="entry name" value="DUF2218"/>
    <property type="match status" value="1"/>
</dbReference>
<reference evidence="2" key="1">
    <citation type="journal article" date="2019" name="Int. J. Syst. Evol. Microbiol.">
        <title>The Global Catalogue of Microorganisms (GCM) 10K type strain sequencing project: providing services to taxonomists for standard genome sequencing and annotation.</title>
        <authorList>
            <consortium name="The Broad Institute Genomics Platform"/>
            <consortium name="The Broad Institute Genome Sequencing Center for Infectious Disease"/>
            <person name="Wu L."/>
            <person name="Ma J."/>
        </authorList>
    </citation>
    <scope>NUCLEOTIDE SEQUENCE [LARGE SCALE GENOMIC DNA]</scope>
    <source>
        <strain evidence="2">DFY28</strain>
    </source>
</reference>
<dbReference type="Proteomes" id="UP001596098">
    <property type="component" value="Unassembled WGS sequence"/>
</dbReference>
<evidence type="ECO:0000313" key="2">
    <source>
        <dbReference type="Proteomes" id="UP001596098"/>
    </source>
</evidence>
<protein>
    <submittedName>
        <fullName evidence="1">DUF2218 domain-containing protein</fullName>
    </submittedName>
</protein>
<comment type="caution">
    <text evidence="1">The sequence shown here is derived from an EMBL/GenBank/DDBJ whole genome shotgun (WGS) entry which is preliminary data.</text>
</comment>
<keyword evidence="2" id="KW-1185">Reference proteome</keyword>
<evidence type="ECO:0000313" key="1">
    <source>
        <dbReference type="EMBL" id="MFC6154382.1"/>
    </source>
</evidence>
<accession>A0ABW1QZV7</accession>
<dbReference type="InterPro" id="IPR014543">
    <property type="entry name" value="UCP028291"/>
</dbReference>